<keyword evidence="8" id="KW-0539">Nucleus</keyword>
<evidence type="ECO:0000256" key="3">
    <source>
        <dbReference type="ARBA" id="ARBA00022490"/>
    </source>
</evidence>
<comment type="similarity">
    <text evidence="9">Belongs to the ZNF593/BUD20 C2H2-type zinc-finger protein family.</text>
</comment>
<protein>
    <recommendedName>
        <fullName evidence="12">C2H2-type domain-containing protein</fullName>
    </recommendedName>
</protein>
<dbReference type="GO" id="GO:0005737">
    <property type="term" value="C:cytoplasm"/>
    <property type="evidence" value="ECO:0007669"/>
    <property type="project" value="UniProtKB-SubCell"/>
</dbReference>
<organism evidence="13 14">
    <name type="scientific">Neohortaea acidophila</name>
    <dbReference type="NCBI Taxonomy" id="245834"/>
    <lineage>
        <taxon>Eukaryota</taxon>
        <taxon>Fungi</taxon>
        <taxon>Dikarya</taxon>
        <taxon>Ascomycota</taxon>
        <taxon>Pezizomycotina</taxon>
        <taxon>Dothideomycetes</taxon>
        <taxon>Dothideomycetidae</taxon>
        <taxon>Mycosphaerellales</taxon>
        <taxon>Teratosphaeriaceae</taxon>
        <taxon>Neohortaea</taxon>
    </lineage>
</organism>
<dbReference type="EMBL" id="MU001638">
    <property type="protein sequence ID" value="KAF2481481.1"/>
    <property type="molecule type" value="Genomic_DNA"/>
</dbReference>
<evidence type="ECO:0000256" key="4">
    <source>
        <dbReference type="ARBA" id="ARBA00022517"/>
    </source>
</evidence>
<evidence type="ECO:0000256" key="6">
    <source>
        <dbReference type="ARBA" id="ARBA00022771"/>
    </source>
</evidence>
<dbReference type="PROSITE" id="PS00028">
    <property type="entry name" value="ZINC_FINGER_C2H2_1"/>
    <property type="match status" value="1"/>
</dbReference>
<proteinExistence type="inferred from homology"/>
<comment type="subcellular location">
    <subcellularLocation>
        <location evidence="2">Cytoplasm</location>
    </subcellularLocation>
    <subcellularLocation>
        <location evidence="1">Nucleus</location>
    </subcellularLocation>
</comment>
<evidence type="ECO:0000256" key="7">
    <source>
        <dbReference type="ARBA" id="ARBA00022833"/>
    </source>
</evidence>
<evidence type="ECO:0000256" key="11">
    <source>
        <dbReference type="SAM" id="MobiDB-lite"/>
    </source>
</evidence>
<dbReference type="Gene3D" id="3.30.160.60">
    <property type="entry name" value="Classic Zinc Finger"/>
    <property type="match status" value="1"/>
</dbReference>
<evidence type="ECO:0000313" key="14">
    <source>
        <dbReference type="Proteomes" id="UP000799767"/>
    </source>
</evidence>
<keyword evidence="5" id="KW-0479">Metal-binding</keyword>
<accession>A0A6A6PP62</accession>
<evidence type="ECO:0000256" key="2">
    <source>
        <dbReference type="ARBA" id="ARBA00004496"/>
    </source>
</evidence>
<dbReference type="InterPro" id="IPR036236">
    <property type="entry name" value="Znf_C2H2_sf"/>
</dbReference>
<dbReference type="InterPro" id="IPR013087">
    <property type="entry name" value="Znf_C2H2_type"/>
</dbReference>
<evidence type="ECO:0000256" key="5">
    <source>
        <dbReference type="ARBA" id="ARBA00022723"/>
    </source>
</evidence>
<dbReference type="RefSeq" id="XP_033588051.1">
    <property type="nucleotide sequence ID" value="XM_033734236.1"/>
</dbReference>
<dbReference type="InterPro" id="IPR022755">
    <property type="entry name" value="Znf_C2H2_jaz"/>
</dbReference>
<dbReference type="PANTHER" id="PTHR46095">
    <property type="entry name" value="ZINC FINGER PROTEIN 593"/>
    <property type="match status" value="1"/>
</dbReference>
<dbReference type="InterPro" id="IPR051879">
    <property type="entry name" value="C2H2-ZF_Maturation_Protein"/>
</dbReference>
<dbReference type="Proteomes" id="UP000799767">
    <property type="component" value="Unassembled WGS sequence"/>
</dbReference>
<dbReference type="PANTHER" id="PTHR46095:SF1">
    <property type="entry name" value="ZINC FINGER PROTEIN 593"/>
    <property type="match status" value="1"/>
</dbReference>
<keyword evidence="7" id="KW-0862">Zinc</keyword>
<sequence length="124" mass="13910">MPAIRGAKSKKKTRRYTRDLDQIHADVASKKHLQQYFDTKAPEDLPAFGEWYCVECAKWFESETNLTRHVKGSRHKRRLRLLKEEPYSQKEADAAGGLGAGDGKREGVVESEMVDATGESGVAT</sequence>
<dbReference type="SMART" id="SM00451">
    <property type="entry name" value="ZnF_U1"/>
    <property type="match status" value="1"/>
</dbReference>
<dbReference type="SUPFAM" id="SSF57667">
    <property type="entry name" value="beta-beta-alpha zinc fingers"/>
    <property type="match status" value="1"/>
</dbReference>
<name>A0A6A6PP62_9PEZI</name>
<feature type="region of interest" description="Disordered" evidence="11">
    <location>
        <begin position="81"/>
        <end position="124"/>
    </location>
</feature>
<keyword evidence="6 10" id="KW-0863">Zinc-finger</keyword>
<evidence type="ECO:0000313" key="13">
    <source>
        <dbReference type="EMBL" id="KAF2481481.1"/>
    </source>
</evidence>
<dbReference type="GO" id="GO:0042254">
    <property type="term" value="P:ribosome biogenesis"/>
    <property type="evidence" value="ECO:0007669"/>
    <property type="project" value="UniProtKB-KW"/>
</dbReference>
<evidence type="ECO:0000256" key="10">
    <source>
        <dbReference type="PROSITE-ProRule" id="PRU00042"/>
    </source>
</evidence>
<reference evidence="13" key="1">
    <citation type="journal article" date="2020" name="Stud. Mycol.">
        <title>101 Dothideomycetes genomes: a test case for predicting lifestyles and emergence of pathogens.</title>
        <authorList>
            <person name="Haridas S."/>
            <person name="Albert R."/>
            <person name="Binder M."/>
            <person name="Bloem J."/>
            <person name="Labutti K."/>
            <person name="Salamov A."/>
            <person name="Andreopoulos B."/>
            <person name="Baker S."/>
            <person name="Barry K."/>
            <person name="Bills G."/>
            <person name="Bluhm B."/>
            <person name="Cannon C."/>
            <person name="Castanera R."/>
            <person name="Culley D."/>
            <person name="Daum C."/>
            <person name="Ezra D."/>
            <person name="Gonzalez J."/>
            <person name="Henrissat B."/>
            <person name="Kuo A."/>
            <person name="Liang C."/>
            <person name="Lipzen A."/>
            <person name="Lutzoni F."/>
            <person name="Magnuson J."/>
            <person name="Mondo S."/>
            <person name="Nolan M."/>
            <person name="Ohm R."/>
            <person name="Pangilinan J."/>
            <person name="Park H.-J."/>
            <person name="Ramirez L."/>
            <person name="Alfaro M."/>
            <person name="Sun H."/>
            <person name="Tritt A."/>
            <person name="Yoshinaga Y."/>
            <person name="Zwiers L.-H."/>
            <person name="Turgeon B."/>
            <person name="Goodwin S."/>
            <person name="Spatafora J."/>
            <person name="Crous P."/>
            <person name="Grigoriev I."/>
        </authorList>
    </citation>
    <scope>NUCLEOTIDE SEQUENCE</scope>
    <source>
        <strain evidence="13">CBS 113389</strain>
    </source>
</reference>
<dbReference type="GO" id="GO:0003676">
    <property type="term" value="F:nucleic acid binding"/>
    <property type="evidence" value="ECO:0007669"/>
    <property type="project" value="InterPro"/>
</dbReference>
<evidence type="ECO:0000256" key="1">
    <source>
        <dbReference type="ARBA" id="ARBA00004123"/>
    </source>
</evidence>
<dbReference type="FunFam" id="3.30.160.60:FF:000299">
    <property type="entry name" value="Zinc finger protein 593"/>
    <property type="match status" value="1"/>
</dbReference>
<gene>
    <name evidence="13" type="ORF">BDY17DRAFT_301413</name>
</gene>
<dbReference type="GO" id="GO:0043021">
    <property type="term" value="F:ribonucleoprotein complex binding"/>
    <property type="evidence" value="ECO:0007669"/>
    <property type="project" value="UniProtKB-ARBA"/>
</dbReference>
<feature type="compositionally biased region" description="Basic and acidic residues" evidence="11">
    <location>
        <begin position="81"/>
        <end position="93"/>
    </location>
</feature>
<keyword evidence="3" id="KW-0963">Cytoplasm</keyword>
<evidence type="ECO:0000259" key="12">
    <source>
        <dbReference type="PROSITE" id="PS50157"/>
    </source>
</evidence>
<dbReference type="AlphaFoldDB" id="A0A6A6PP62"/>
<dbReference type="OrthoDB" id="24683at2759"/>
<keyword evidence="4" id="KW-0690">Ribosome biogenesis</keyword>
<dbReference type="InterPro" id="IPR003604">
    <property type="entry name" value="Matrin/U1-like-C_Znf_C2H2"/>
</dbReference>
<feature type="domain" description="C2H2-type" evidence="12">
    <location>
        <begin position="51"/>
        <end position="75"/>
    </location>
</feature>
<dbReference type="PROSITE" id="PS50157">
    <property type="entry name" value="ZINC_FINGER_C2H2_2"/>
    <property type="match status" value="1"/>
</dbReference>
<dbReference type="Pfam" id="PF12171">
    <property type="entry name" value="zf-C2H2_jaz"/>
    <property type="match status" value="1"/>
</dbReference>
<dbReference type="GO" id="GO:0008270">
    <property type="term" value="F:zinc ion binding"/>
    <property type="evidence" value="ECO:0007669"/>
    <property type="project" value="UniProtKB-KW"/>
</dbReference>
<evidence type="ECO:0000256" key="8">
    <source>
        <dbReference type="ARBA" id="ARBA00023242"/>
    </source>
</evidence>
<dbReference type="GeneID" id="54475238"/>
<keyword evidence="14" id="KW-1185">Reference proteome</keyword>
<evidence type="ECO:0000256" key="9">
    <source>
        <dbReference type="ARBA" id="ARBA00038064"/>
    </source>
</evidence>
<dbReference type="GO" id="GO:0005634">
    <property type="term" value="C:nucleus"/>
    <property type="evidence" value="ECO:0007669"/>
    <property type="project" value="UniProtKB-SubCell"/>
</dbReference>